<sequence>MLINTSFLRFAPLLAGLVLAGCAGSDSAGNRTAYLLPETPASQQYDAHLSVMVAQVTTAAFLDNDSIVMQLNHIEVHQARHHLWAEALPAQLRQLLIHRLATAMPGSQVVARGQPQGPAPGREVRIQLDRFQGRFDGVALIRGHWQILDKQKTLLKQQSFTVETPLNEDGYPELVRALASGWEQVADQLAQALADSIR</sequence>
<dbReference type="EMBL" id="SODO01000019">
    <property type="protein sequence ID" value="TDW55288.1"/>
    <property type="molecule type" value="Genomic_DNA"/>
</dbReference>
<dbReference type="EMBL" id="NQJF01000018">
    <property type="protein sequence ID" value="OYD21211.1"/>
    <property type="molecule type" value="Genomic_DNA"/>
</dbReference>
<dbReference type="OrthoDB" id="5600407at2"/>
<keyword evidence="1" id="KW-0732">Signal</keyword>
<evidence type="ECO:0000313" key="4">
    <source>
        <dbReference type="EMBL" id="TDW55288.1"/>
    </source>
</evidence>
<organism evidence="3 5">
    <name type="scientific">Oceanimonas baumannii</name>
    <dbReference type="NCBI Taxonomy" id="129578"/>
    <lineage>
        <taxon>Bacteria</taxon>
        <taxon>Pseudomonadati</taxon>
        <taxon>Pseudomonadota</taxon>
        <taxon>Gammaproteobacteria</taxon>
        <taxon>Aeromonadales</taxon>
        <taxon>Aeromonadaceae</taxon>
        <taxon>Oceanimonas</taxon>
    </lineage>
</organism>
<accession>A0A235C999</accession>
<dbReference type="InterPro" id="IPR005586">
    <property type="entry name" value="ABC_trans_aux"/>
</dbReference>
<evidence type="ECO:0000313" key="6">
    <source>
        <dbReference type="Proteomes" id="UP000295058"/>
    </source>
</evidence>
<reference evidence="3 5" key="1">
    <citation type="submission" date="2017-08" db="EMBL/GenBank/DDBJ databases">
        <title>Draft Genome Sequence of the Marine Bacterium Oceanimonas baumannii ATCC 700832.</title>
        <authorList>
            <person name="Mcclelland W.D."/>
            <person name="Brennan M.A."/>
            <person name="Trachtenberg A.M."/>
            <person name="Maclea K.S."/>
        </authorList>
    </citation>
    <scope>NUCLEOTIDE SEQUENCE [LARGE SCALE GENOMIC DNA]</scope>
    <source>
        <strain evidence="3 5">ATCC 700832</strain>
    </source>
</reference>
<dbReference type="RefSeq" id="WP_094279674.1">
    <property type="nucleotide sequence ID" value="NZ_NQJF01000018.1"/>
</dbReference>
<dbReference type="Proteomes" id="UP000295058">
    <property type="component" value="Unassembled WGS sequence"/>
</dbReference>
<keyword evidence="6" id="KW-1185">Reference proteome</keyword>
<dbReference type="SUPFAM" id="SSF159594">
    <property type="entry name" value="XCC0632-like"/>
    <property type="match status" value="1"/>
</dbReference>
<evidence type="ECO:0000256" key="1">
    <source>
        <dbReference type="SAM" id="SignalP"/>
    </source>
</evidence>
<dbReference type="AlphaFoldDB" id="A0A235C999"/>
<comment type="caution">
    <text evidence="3">The sequence shown here is derived from an EMBL/GenBank/DDBJ whole genome shotgun (WGS) entry which is preliminary data.</text>
</comment>
<feature type="chain" id="PRO_5013031462" description="ABC-type transport auxiliary lipoprotein component domain-containing protein" evidence="1">
    <location>
        <begin position="21"/>
        <end position="198"/>
    </location>
</feature>
<reference evidence="4 6" key="2">
    <citation type="submission" date="2019-03" db="EMBL/GenBank/DDBJ databases">
        <title>Genomic Encyclopedia of Archaeal and Bacterial Type Strains, Phase II (KMG-II): from individual species to whole genera.</title>
        <authorList>
            <person name="Goeker M."/>
        </authorList>
    </citation>
    <scope>NUCLEOTIDE SEQUENCE [LARGE SCALE GENOMIC DNA]</scope>
    <source>
        <strain evidence="4 6">DSM 15594</strain>
    </source>
</reference>
<evidence type="ECO:0000313" key="3">
    <source>
        <dbReference type="EMBL" id="OYD21211.1"/>
    </source>
</evidence>
<proteinExistence type="predicted"/>
<evidence type="ECO:0000259" key="2">
    <source>
        <dbReference type="Pfam" id="PF03886"/>
    </source>
</evidence>
<feature type="domain" description="ABC-type transport auxiliary lipoprotein component" evidence="2">
    <location>
        <begin position="34"/>
        <end position="190"/>
    </location>
</feature>
<dbReference type="Pfam" id="PF03886">
    <property type="entry name" value="ABC_trans_aux"/>
    <property type="match status" value="1"/>
</dbReference>
<gene>
    <name evidence="3" type="ORF">B6S09_16930</name>
    <name evidence="4" type="ORF">LY04_03394</name>
</gene>
<name>A0A235C999_9GAMM</name>
<protein>
    <recommendedName>
        <fullName evidence="2">ABC-type transport auxiliary lipoprotein component domain-containing protein</fullName>
    </recommendedName>
</protein>
<dbReference type="Gene3D" id="3.40.50.10610">
    <property type="entry name" value="ABC-type transport auxiliary lipoprotein component"/>
    <property type="match status" value="1"/>
</dbReference>
<dbReference type="Proteomes" id="UP000243640">
    <property type="component" value="Unassembled WGS sequence"/>
</dbReference>
<evidence type="ECO:0000313" key="5">
    <source>
        <dbReference type="Proteomes" id="UP000243640"/>
    </source>
</evidence>
<feature type="signal peptide" evidence="1">
    <location>
        <begin position="1"/>
        <end position="20"/>
    </location>
</feature>